<reference evidence="4 5" key="1">
    <citation type="submission" date="2015-12" db="EMBL/GenBank/DDBJ databases">
        <authorList>
            <person name="Lauer A."/>
            <person name="Humrighouse B."/>
            <person name="Loparev V."/>
            <person name="Shewmaker P.L."/>
            <person name="Whitney A.M."/>
            <person name="McLaughlin R.W."/>
        </authorList>
    </citation>
    <scope>NUCLEOTIDE SEQUENCE [LARGE SCALE GENOMIC DNA]</scope>
    <source>
        <strain evidence="4 5">LMG 23085</strain>
    </source>
</reference>
<evidence type="ECO:0000256" key="2">
    <source>
        <dbReference type="SAM" id="SignalP"/>
    </source>
</evidence>
<proteinExistence type="predicted"/>
<dbReference type="Gene3D" id="2.60.40.1240">
    <property type="match status" value="1"/>
</dbReference>
<dbReference type="Proteomes" id="UP000065511">
    <property type="component" value="Chromosome"/>
</dbReference>
<sequence length="325" mass="36935">MKTMYKKIFFVALFLVLLTGCSDGLSKDKAVFSGQGVSYAFRLPATWKESSNVQETYNRQAVYGAEDTKSNSHLFVLTYLKKEVNRDDFAKKTRLELQKRYNYKELSGVYMKEYEINHHKAIKYTLNTKFKEKDVWAHFYYVETEHGFVEMIFYSANDGEYKKRSEIIDASVETLVETEAKTADSTVGESGVEDEQGDTIEVKNERMTIVIDGVMKLPDGDKKSLLIIRAQVTNNGDAPLTPNDCQQLIKATQKEKVLAQGTISEENPELDVKGLVKNGTKSINKGETIEAALVYELSTDDQQVLLNFSKEEFKDQPARMINLSE</sequence>
<dbReference type="RefSeq" id="WP_071876095.1">
    <property type="nucleotide sequence ID" value="NZ_JXLC01000001.1"/>
</dbReference>
<feature type="chain" id="PRO_5046179579" description="DUF5067 domain-containing protein" evidence="2">
    <location>
        <begin position="23"/>
        <end position="325"/>
    </location>
</feature>
<keyword evidence="5" id="KW-1185">Reference proteome</keyword>
<dbReference type="EMBL" id="CP013614">
    <property type="protein sequence ID" value="ALS02588.1"/>
    <property type="molecule type" value="Genomic_DNA"/>
</dbReference>
<dbReference type="InterPro" id="IPR031989">
    <property type="entry name" value="DUF5067"/>
</dbReference>
<gene>
    <name evidence="4" type="ORF">ATZ33_14745</name>
</gene>
<dbReference type="Pfam" id="PF16729">
    <property type="entry name" value="DUF5067"/>
    <property type="match status" value="1"/>
</dbReference>
<evidence type="ECO:0000313" key="5">
    <source>
        <dbReference type="Proteomes" id="UP000065511"/>
    </source>
</evidence>
<evidence type="ECO:0000256" key="1">
    <source>
        <dbReference type="ARBA" id="ARBA00022729"/>
    </source>
</evidence>
<dbReference type="PROSITE" id="PS51257">
    <property type="entry name" value="PROKAR_LIPOPROTEIN"/>
    <property type="match status" value="1"/>
</dbReference>
<protein>
    <recommendedName>
        <fullName evidence="3">DUF5067 domain-containing protein</fullName>
    </recommendedName>
</protein>
<dbReference type="InterPro" id="IPR029050">
    <property type="entry name" value="Immunoprotect_excell_Ig-like"/>
</dbReference>
<organism evidence="4 5">
    <name type="scientific">Enterococcus silesiacus</name>
    <dbReference type="NCBI Taxonomy" id="332949"/>
    <lineage>
        <taxon>Bacteria</taxon>
        <taxon>Bacillati</taxon>
        <taxon>Bacillota</taxon>
        <taxon>Bacilli</taxon>
        <taxon>Lactobacillales</taxon>
        <taxon>Enterococcaceae</taxon>
        <taxon>Enterococcus</taxon>
    </lineage>
</organism>
<dbReference type="InterPro" id="IPR012640">
    <property type="entry name" value="Membr_lipoprot_lipid_attach_CS"/>
</dbReference>
<feature type="domain" description="DUF5067" evidence="3">
    <location>
        <begin position="190"/>
        <end position="310"/>
    </location>
</feature>
<evidence type="ECO:0000313" key="4">
    <source>
        <dbReference type="EMBL" id="ALS02588.1"/>
    </source>
</evidence>
<accession>A0ABM5WB54</accession>
<evidence type="ECO:0000259" key="3">
    <source>
        <dbReference type="Pfam" id="PF16729"/>
    </source>
</evidence>
<name>A0ABM5WB54_9ENTE</name>
<feature type="signal peptide" evidence="2">
    <location>
        <begin position="1"/>
        <end position="22"/>
    </location>
</feature>
<dbReference type="Pfam" id="PF08139">
    <property type="entry name" value="LPAM_1"/>
    <property type="match status" value="1"/>
</dbReference>
<keyword evidence="1 2" id="KW-0732">Signal</keyword>